<dbReference type="Pfam" id="PF07980">
    <property type="entry name" value="SusD_RagB"/>
    <property type="match status" value="1"/>
</dbReference>
<dbReference type="SUPFAM" id="SSF48452">
    <property type="entry name" value="TPR-like"/>
    <property type="match status" value="1"/>
</dbReference>
<dbReference type="AlphaFoldDB" id="A0A354M628"/>
<dbReference type="InterPro" id="IPR011990">
    <property type="entry name" value="TPR-like_helical_dom_sf"/>
</dbReference>
<evidence type="ECO:0000259" key="6">
    <source>
        <dbReference type="Pfam" id="PF07980"/>
    </source>
</evidence>
<evidence type="ECO:0000256" key="5">
    <source>
        <dbReference type="ARBA" id="ARBA00023237"/>
    </source>
</evidence>
<organism evidence="7 8">
    <name type="scientific">Coprobacter fastidiosus</name>
    <dbReference type="NCBI Taxonomy" id="1099853"/>
    <lineage>
        <taxon>Bacteria</taxon>
        <taxon>Pseudomonadati</taxon>
        <taxon>Bacteroidota</taxon>
        <taxon>Bacteroidia</taxon>
        <taxon>Bacteroidales</taxon>
        <taxon>Barnesiellaceae</taxon>
        <taxon>Coprobacter</taxon>
    </lineage>
</organism>
<keyword evidence="4" id="KW-0472">Membrane</keyword>
<dbReference type="Proteomes" id="UP000262954">
    <property type="component" value="Unassembled WGS sequence"/>
</dbReference>
<comment type="caution">
    <text evidence="7">The sequence shown here is derived from an EMBL/GenBank/DDBJ whole genome shotgun (WGS) entry which is preliminary data.</text>
</comment>
<dbReference type="GO" id="GO:0009279">
    <property type="term" value="C:cell outer membrane"/>
    <property type="evidence" value="ECO:0007669"/>
    <property type="project" value="UniProtKB-SubCell"/>
</dbReference>
<evidence type="ECO:0000313" key="7">
    <source>
        <dbReference type="EMBL" id="HBJ09967.1"/>
    </source>
</evidence>
<dbReference type="EMBL" id="DNWC01000166">
    <property type="protein sequence ID" value="HBJ09967.1"/>
    <property type="molecule type" value="Genomic_DNA"/>
</dbReference>
<accession>A0A354M628</accession>
<sequence length="156" mass="18051">NFQDGFAVTKFTNLLSTDWENTSKRAYPYPDTDFPIFRLADTYLMYAECAYRGYGDQNLAKTYMNYLRTRAGISTYTSTTDITLDEILAERMRELYWEGHRRTDLIRFGVFTSGSYLWAWKGGVLTGKSLETKYNLYPIPAKEIAANPGTQQNYGY</sequence>
<proteinExistence type="inferred from homology"/>
<comment type="similarity">
    <text evidence="2">Belongs to the SusD family.</text>
</comment>
<dbReference type="InterPro" id="IPR012944">
    <property type="entry name" value="SusD_RagB_dom"/>
</dbReference>
<comment type="subcellular location">
    <subcellularLocation>
        <location evidence="1">Cell outer membrane</location>
    </subcellularLocation>
</comment>
<evidence type="ECO:0000256" key="2">
    <source>
        <dbReference type="ARBA" id="ARBA00006275"/>
    </source>
</evidence>
<gene>
    <name evidence="7" type="ORF">DDY73_13300</name>
</gene>
<feature type="non-terminal residue" evidence="7">
    <location>
        <position position="1"/>
    </location>
</feature>
<feature type="domain" description="RagB/SusD" evidence="6">
    <location>
        <begin position="5"/>
        <end position="156"/>
    </location>
</feature>
<keyword evidence="3" id="KW-0732">Signal</keyword>
<evidence type="ECO:0000313" key="8">
    <source>
        <dbReference type="Proteomes" id="UP000262954"/>
    </source>
</evidence>
<evidence type="ECO:0000256" key="3">
    <source>
        <dbReference type="ARBA" id="ARBA00022729"/>
    </source>
</evidence>
<reference evidence="7 8" key="1">
    <citation type="journal article" date="2018" name="Nat. Biotechnol.">
        <title>A standardized bacterial taxonomy based on genome phylogeny substantially revises the tree of life.</title>
        <authorList>
            <person name="Parks D.H."/>
            <person name="Chuvochina M."/>
            <person name="Waite D.W."/>
            <person name="Rinke C."/>
            <person name="Skarshewski A."/>
            <person name="Chaumeil P.A."/>
            <person name="Hugenholtz P."/>
        </authorList>
    </citation>
    <scope>NUCLEOTIDE SEQUENCE [LARGE SCALE GENOMIC DNA]</scope>
    <source>
        <strain evidence="7">UBA11482</strain>
    </source>
</reference>
<dbReference type="Gene3D" id="1.25.40.390">
    <property type="match status" value="1"/>
</dbReference>
<keyword evidence="5" id="KW-0998">Cell outer membrane</keyword>
<name>A0A354M628_9BACT</name>
<evidence type="ECO:0000256" key="4">
    <source>
        <dbReference type="ARBA" id="ARBA00023136"/>
    </source>
</evidence>
<protein>
    <submittedName>
        <fullName evidence="7">RagB/SusD family nutrient uptake outer membrane protein</fullName>
    </submittedName>
</protein>
<evidence type="ECO:0000256" key="1">
    <source>
        <dbReference type="ARBA" id="ARBA00004442"/>
    </source>
</evidence>